<keyword evidence="3" id="KW-0804">Transcription</keyword>
<dbReference type="GO" id="GO:0000976">
    <property type="term" value="F:transcription cis-regulatory region binding"/>
    <property type="evidence" value="ECO:0007669"/>
    <property type="project" value="TreeGrafter"/>
</dbReference>
<dbReference type="InterPro" id="IPR046335">
    <property type="entry name" value="LacI/GalR-like_sensor"/>
</dbReference>
<keyword evidence="1" id="KW-0805">Transcription regulation</keyword>
<dbReference type="PROSITE" id="PS50932">
    <property type="entry name" value="HTH_LACI_2"/>
    <property type="match status" value="1"/>
</dbReference>
<evidence type="ECO:0000313" key="6">
    <source>
        <dbReference type="Proteomes" id="UP000613840"/>
    </source>
</evidence>
<feature type="domain" description="HTH lacI-type" evidence="4">
    <location>
        <begin position="11"/>
        <end position="65"/>
    </location>
</feature>
<dbReference type="SUPFAM" id="SSF47413">
    <property type="entry name" value="lambda repressor-like DNA-binding domains"/>
    <property type="match status" value="1"/>
</dbReference>
<comment type="caution">
    <text evidence="5">The sequence shown here is derived from an EMBL/GenBank/DDBJ whole genome shotgun (WGS) entry which is preliminary data.</text>
</comment>
<evidence type="ECO:0000259" key="4">
    <source>
        <dbReference type="PROSITE" id="PS50932"/>
    </source>
</evidence>
<dbReference type="RefSeq" id="WP_188894685.1">
    <property type="nucleotide sequence ID" value="NZ_BMMZ01000003.1"/>
</dbReference>
<evidence type="ECO:0000256" key="2">
    <source>
        <dbReference type="ARBA" id="ARBA00023125"/>
    </source>
</evidence>
<keyword evidence="6" id="KW-1185">Reference proteome</keyword>
<name>A0A917S6P1_9ACTN</name>
<dbReference type="PROSITE" id="PS00356">
    <property type="entry name" value="HTH_LACI_1"/>
    <property type="match status" value="1"/>
</dbReference>
<organism evidence="5 6">
    <name type="scientific">Microlunatus endophyticus</name>
    <dbReference type="NCBI Taxonomy" id="1716077"/>
    <lineage>
        <taxon>Bacteria</taxon>
        <taxon>Bacillati</taxon>
        <taxon>Actinomycetota</taxon>
        <taxon>Actinomycetes</taxon>
        <taxon>Propionibacteriales</taxon>
        <taxon>Propionibacteriaceae</taxon>
        <taxon>Microlunatus</taxon>
    </lineage>
</organism>
<evidence type="ECO:0000256" key="3">
    <source>
        <dbReference type="ARBA" id="ARBA00023163"/>
    </source>
</evidence>
<dbReference type="EMBL" id="BMMZ01000003">
    <property type="protein sequence ID" value="GGL58595.1"/>
    <property type="molecule type" value="Genomic_DNA"/>
</dbReference>
<dbReference type="CDD" id="cd01392">
    <property type="entry name" value="HTH_LacI"/>
    <property type="match status" value="1"/>
</dbReference>
<keyword evidence="2" id="KW-0238">DNA-binding</keyword>
<dbReference type="Pfam" id="PF00356">
    <property type="entry name" value="LacI"/>
    <property type="match status" value="1"/>
</dbReference>
<dbReference type="Gene3D" id="1.10.260.40">
    <property type="entry name" value="lambda repressor-like DNA-binding domains"/>
    <property type="match status" value="1"/>
</dbReference>
<dbReference type="PANTHER" id="PTHR30146:SF109">
    <property type="entry name" value="HTH-TYPE TRANSCRIPTIONAL REGULATOR GALS"/>
    <property type="match status" value="1"/>
</dbReference>
<dbReference type="Gene3D" id="3.40.50.2300">
    <property type="match status" value="2"/>
</dbReference>
<proteinExistence type="predicted"/>
<dbReference type="InterPro" id="IPR000843">
    <property type="entry name" value="HTH_LacI"/>
</dbReference>
<dbReference type="GO" id="GO:0003700">
    <property type="term" value="F:DNA-binding transcription factor activity"/>
    <property type="evidence" value="ECO:0007669"/>
    <property type="project" value="TreeGrafter"/>
</dbReference>
<protein>
    <submittedName>
        <fullName evidence="5">LacI family transcriptional regulator</fullName>
    </submittedName>
</protein>
<dbReference type="InterPro" id="IPR028082">
    <property type="entry name" value="Peripla_BP_I"/>
</dbReference>
<accession>A0A917S6P1</accession>
<reference evidence="5" key="1">
    <citation type="journal article" date="2014" name="Int. J. Syst. Evol. Microbiol.">
        <title>Complete genome sequence of Corynebacterium casei LMG S-19264T (=DSM 44701T), isolated from a smear-ripened cheese.</title>
        <authorList>
            <consortium name="US DOE Joint Genome Institute (JGI-PGF)"/>
            <person name="Walter F."/>
            <person name="Albersmeier A."/>
            <person name="Kalinowski J."/>
            <person name="Ruckert C."/>
        </authorList>
    </citation>
    <scope>NUCLEOTIDE SEQUENCE</scope>
    <source>
        <strain evidence="5">CGMCC 4.7306</strain>
    </source>
</reference>
<dbReference type="CDD" id="cd06267">
    <property type="entry name" value="PBP1_LacI_sugar_binding-like"/>
    <property type="match status" value="1"/>
</dbReference>
<dbReference type="InterPro" id="IPR010982">
    <property type="entry name" value="Lambda_DNA-bd_dom_sf"/>
</dbReference>
<dbReference type="AlphaFoldDB" id="A0A917S6P1"/>
<sequence>MATLGVGGRRVTIRDVAELAQVSRQTVTRAMNDMAGISVETRQRVLDAARTLGYHPSRFGRGLVRHDHHTLGLVISNLLNPYYPEFASAVVARAAERGWTVLLLDCNGADAERTMITQMADQVDAMIGYLHLGRTELDQLVPGVPAVWIDAERKPEQPDGVIFDLRPGLEAVADHLLAHGVRRPVMLDNSGPESFSGRARDFVRSMASRGIDVPVEHAGGDQLEHGIEATTKIIASRPGTDAIMCFNDIMAFGALKALRSGGREVPQDVRVIGIDGLAAGSYVTPQLTTLAVDIAEVAALAVDIAVGRRDGTVAQASRRSRSKVRHRLIVRESG</sequence>
<evidence type="ECO:0000256" key="1">
    <source>
        <dbReference type="ARBA" id="ARBA00023015"/>
    </source>
</evidence>
<reference evidence="5" key="2">
    <citation type="submission" date="2020-09" db="EMBL/GenBank/DDBJ databases">
        <authorList>
            <person name="Sun Q."/>
            <person name="Zhou Y."/>
        </authorList>
    </citation>
    <scope>NUCLEOTIDE SEQUENCE</scope>
    <source>
        <strain evidence="5">CGMCC 4.7306</strain>
    </source>
</reference>
<dbReference type="SUPFAM" id="SSF53822">
    <property type="entry name" value="Periplasmic binding protein-like I"/>
    <property type="match status" value="1"/>
</dbReference>
<gene>
    <name evidence="5" type="primary">lacI</name>
    <name evidence="5" type="ORF">GCM10011575_16250</name>
</gene>
<dbReference type="SMART" id="SM00354">
    <property type="entry name" value="HTH_LACI"/>
    <property type="match status" value="1"/>
</dbReference>
<dbReference type="Proteomes" id="UP000613840">
    <property type="component" value="Unassembled WGS sequence"/>
</dbReference>
<dbReference type="Pfam" id="PF13377">
    <property type="entry name" value="Peripla_BP_3"/>
    <property type="match status" value="1"/>
</dbReference>
<dbReference type="PANTHER" id="PTHR30146">
    <property type="entry name" value="LACI-RELATED TRANSCRIPTIONAL REPRESSOR"/>
    <property type="match status" value="1"/>
</dbReference>
<evidence type="ECO:0000313" key="5">
    <source>
        <dbReference type="EMBL" id="GGL58595.1"/>
    </source>
</evidence>